<protein>
    <submittedName>
        <fullName evidence="1">Uncharacterized protein</fullName>
    </submittedName>
</protein>
<reference evidence="1" key="1">
    <citation type="submission" date="2020-02" db="EMBL/GenBank/DDBJ databases">
        <authorList>
            <person name="Meier V. D."/>
        </authorList>
    </citation>
    <scope>NUCLEOTIDE SEQUENCE</scope>
    <source>
        <strain evidence="1">AVDCRST_MAG84</strain>
    </source>
</reference>
<evidence type="ECO:0000313" key="1">
    <source>
        <dbReference type="EMBL" id="CAA9322259.1"/>
    </source>
</evidence>
<gene>
    <name evidence="1" type="ORF">AVDCRST_MAG84-1425</name>
</gene>
<dbReference type="EMBL" id="CADCTZ010000223">
    <property type="protein sequence ID" value="CAA9322259.1"/>
    <property type="molecule type" value="Genomic_DNA"/>
</dbReference>
<dbReference type="AlphaFoldDB" id="A0A6J4L4E3"/>
<name>A0A6J4L4E3_9CYAN</name>
<accession>A0A6J4L4E3</accession>
<organism evidence="1">
    <name type="scientific">uncultured Microcoleus sp</name>
    <dbReference type="NCBI Taxonomy" id="259945"/>
    <lineage>
        <taxon>Bacteria</taxon>
        <taxon>Bacillati</taxon>
        <taxon>Cyanobacteriota</taxon>
        <taxon>Cyanophyceae</taxon>
        <taxon>Oscillatoriophycideae</taxon>
        <taxon>Oscillatoriales</taxon>
        <taxon>Microcoleaceae</taxon>
        <taxon>Microcoleus</taxon>
        <taxon>environmental samples</taxon>
    </lineage>
</organism>
<proteinExistence type="predicted"/>
<sequence length="49" mass="5783">MNTNRQSVKKVAETHRANIHKQLMHRIEVARSSGNQDLVRVLEEEMRQL</sequence>